<dbReference type="GO" id="GO:1902201">
    <property type="term" value="P:negative regulation of bacterial-type flagellum-dependent cell motility"/>
    <property type="evidence" value="ECO:0007669"/>
    <property type="project" value="TreeGrafter"/>
</dbReference>
<evidence type="ECO:0000256" key="6">
    <source>
        <dbReference type="ARBA" id="ARBA00023136"/>
    </source>
</evidence>
<dbReference type="FunFam" id="3.30.70.270:FF:000001">
    <property type="entry name" value="Diguanylate cyclase domain protein"/>
    <property type="match status" value="1"/>
</dbReference>
<dbReference type="PROSITE" id="PS50887">
    <property type="entry name" value="GGDEF"/>
    <property type="match status" value="1"/>
</dbReference>
<evidence type="ECO:0000256" key="5">
    <source>
        <dbReference type="ARBA" id="ARBA00022989"/>
    </source>
</evidence>
<keyword evidence="11" id="KW-1185">Reference proteome</keyword>
<feature type="transmembrane region" description="Helical" evidence="8">
    <location>
        <begin position="109"/>
        <end position="129"/>
    </location>
</feature>
<gene>
    <name evidence="10" type="ORF">EDC90_10282</name>
</gene>
<dbReference type="EC" id="2.7.7.65" evidence="2"/>
<dbReference type="AlphaFoldDB" id="A0A4R3NL68"/>
<keyword evidence="4 8" id="KW-0812">Transmembrane</keyword>
<feature type="transmembrane region" description="Helical" evidence="8">
    <location>
        <begin position="52"/>
        <end position="69"/>
    </location>
</feature>
<comment type="subcellular location">
    <subcellularLocation>
        <location evidence="1">Cell membrane</location>
        <topology evidence="1">Multi-pass membrane protein</topology>
    </subcellularLocation>
</comment>
<dbReference type="SUPFAM" id="SSF55073">
    <property type="entry name" value="Nucleotide cyclase"/>
    <property type="match status" value="1"/>
</dbReference>
<evidence type="ECO:0000256" key="1">
    <source>
        <dbReference type="ARBA" id="ARBA00004651"/>
    </source>
</evidence>
<dbReference type="GO" id="GO:0043709">
    <property type="term" value="P:cell adhesion involved in single-species biofilm formation"/>
    <property type="evidence" value="ECO:0007669"/>
    <property type="project" value="TreeGrafter"/>
</dbReference>
<dbReference type="InterPro" id="IPR050469">
    <property type="entry name" value="Diguanylate_Cyclase"/>
</dbReference>
<dbReference type="GO" id="GO:0000155">
    <property type="term" value="F:phosphorelay sensor kinase activity"/>
    <property type="evidence" value="ECO:0007669"/>
    <property type="project" value="InterPro"/>
</dbReference>
<dbReference type="InterPro" id="IPR043128">
    <property type="entry name" value="Rev_trsase/Diguanyl_cyclase"/>
</dbReference>
<dbReference type="Pfam" id="PF07694">
    <property type="entry name" value="5TM-5TMR_LYT"/>
    <property type="match status" value="1"/>
</dbReference>
<evidence type="ECO:0000256" key="3">
    <source>
        <dbReference type="ARBA" id="ARBA00022475"/>
    </source>
</evidence>
<dbReference type="PANTHER" id="PTHR45138:SF9">
    <property type="entry name" value="DIGUANYLATE CYCLASE DGCM-RELATED"/>
    <property type="match status" value="1"/>
</dbReference>
<feature type="domain" description="GGDEF" evidence="9">
    <location>
        <begin position="175"/>
        <end position="308"/>
    </location>
</feature>
<evidence type="ECO:0000256" key="8">
    <source>
        <dbReference type="SAM" id="Phobius"/>
    </source>
</evidence>
<dbReference type="PANTHER" id="PTHR45138">
    <property type="entry name" value="REGULATORY COMPONENTS OF SENSORY TRANSDUCTION SYSTEM"/>
    <property type="match status" value="1"/>
</dbReference>
<comment type="caution">
    <text evidence="10">The sequence shown here is derived from an EMBL/GenBank/DDBJ whole genome shotgun (WGS) entry which is preliminary data.</text>
</comment>
<sequence>MLDPVILRPGVILDSRTVMIGLAALFGGVGATVIVSCATILARLFLGGVGTVPGIAAIFLSALIGLAYARFSGNRRDIPGLALLGLLVTMSYVTLIVLPSNYMHAVLDVAPIVFIRNILGTVIIGYLLAIGDRQECEFLTFKRQAQRDPMTGLSNRRALNLFSARLEASAKAENSVFSVILFDIDHFKRVNDIYGHPVGDQVLAQVCSTISGRMRQTDIVVRYGGEEICVVVPESRKHNAARVAEDIRAQIASDVYNCDGSKVSVTVSAGVAQSDGSNQTIKDVIKRADEALYTAKQAGRNRVSVYGYDTDI</sequence>
<dbReference type="NCBIfam" id="TIGR00254">
    <property type="entry name" value="GGDEF"/>
    <property type="match status" value="1"/>
</dbReference>
<evidence type="ECO:0000313" key="10">
    <source>
        <dbReference type="EMBL" id="TCT35180.1"/>
    </source>
</evidence>
<dbReference type="InterPro" id="IPR011620">
    <property type="entry name" value="Sig_transdc_His_kinase_LytS_TM"/>
</dbReference>
<name>A0A4R3NL68_9HYPH</name>
<feature type="transmembrane region" description="Helical" evidence="8">
    <location>
        <begin position="20"/>
        <end position="46"/>
    </location>
</feature>
<dbReference type="Proteomes" id="UP000295097">
    <property type="component" value="Unassembled WGS sequence"/>
</dbReference>
<comment type="catalytic activity">
    <reaction evidence="7">
        <text>2 GTP = 3',3'-c-di-GMP + 2 diphosphate</text>
        <dbReference type="Rhea" id="RHEA:24898"/>
        <dbReference type="ChEBI" id="CHEBI:33019"/>
        <dbReference type="ChEBI" id="CHEBI:37565"/>
        <dbReference type="ChEBI" id="CHEBI:58805"/>
        <dbReference type="EC" id="2.7.7.65"/>
    </reaction>
</comment>
<dbReference type="GO" id="GO:0071555">
    <property type="term" value="P:cell wall organization"/>
    <property type="evidence" value="ECO:0007669"/>
    <property type="project" value="InterPro"/>
</dbReference>
<dbReference type="Gene3D" id="3.30.70.270">
    <property type="match status" value="1"/>
</dbReference>
<dbReference type="GO" id="GO:0005886">
    <property type="term" value="C:plasma membrane"/>
    <property type="evidence" value="ECO:0007669"/>
    <property type="project" value="UniProtKB-SubCell"/>
</dbReference>
<feature type="transmembrane region" description="Helical" evidence="8">
    <location>
        <begin position="81"/>
        <end position="103"/>
    </location>
</feature>
<dbReference type="InterPro" id="IPR000160">
    <property type="entry name" value="GGDEF_dom"/>
</dbReference>
<keyword evidence="6 8" id="KW-0472">Membrane</keyword>
<organism evidence="10 11">
    <name type="scientific">Martelella mediterranea</name>
    <dbReference type="NCBI Taxonomy" id="293089"/>
    <lineage>
        <taxon>Bacteria</taxon>
        <taxon>Pseudomonadati</taxon>
        <taxon>Pseudomonadota</taxon>
        <taxon>Alphaproteobacteria</taxon>
        <taxon>Hyphomicrobiales</taxon>
        <taxon>Aurantimonadaceae</taxon>
        <taxon>Martelella</taxon>
    </lineage>
</organism>
<dbReference type="CDD" id="cd01949">
    <property type="entry name" value="GGDEF"/>
    <property type="match status" value="1"/>
</dbReference>
<proteinExistence type="predicted"/>
<dbReference type="InterPro" id="IPR029787">
    <property type="entry name" value="Nucleotide_cyclase"/>
</dbReference>
<keyword evidence="3" id="KW-1003">Cell membrane</keyword>
<keyword evidence="5 8" id="KW-1133">Transmembrane helix</keyword>
<reference evidence="10 11" key="1">
    <citation type="submission" date="2019-03" db="EMBL/GenBank/DDBJ databases">
        <title>Freshwater and sediment microbial communities from various areas in North America, analyzing microbe dynamics in response to fracking.</title>
        <authorList>
            <person name="Lamendella R."/>
        </authorList>
    </citation>
    <scope>NUCLEOTIDE SEQUENCE [LARGE SCALE GENOMIC DNA]</scope>
    <source>
        <strain evidence="10 11">175.2</strain>
    </source>
</reference>
<protein>
    <recommendedName>
        <fullName evidence="2">diguanylate cyclase</fullName>
        <ecNumber evidence="2">2.7.7.65</ecNumber>
    </recommendedName>
</protein>
<dbReference type="EMBL" id="SMAR01000028">
    <property type="protein sequence ID" value="TCT35180.1"/>
    <property type="molecule type" value="Genomic_DNA"/>
</dbReference>
<evidence type="ECO:0000313" key="11">
    <source>
        <dbReference type="Proteomes" id="UP000295097"/>
    </source>
</evidence>
<evidence type="ECO:0000259" key="9">
    <source>
        <dbReference type="PROSITE" id="PS50887"/>
    </source>
</evidence>
<evidence type="ECO:0000256" key="2">
    <source>
        <dbReference type="ARBA" id="ARBA00012528"/>
    </source>
</evidence>
<dbReference type="SMART" id="SM00267">
    <property type="entry name" value="GGDEF"/>
    <property type="match status" value="1"/>
</dbReference>
<accession>A0A4R3NL68</accession>
<evidence type="ECO:0000256" key="7">
    <source>
        <dbReference type="ARBA" id="ARBA00034247"/>
    </source>
</evidence>
<dbReference type="GO" id="GO:0052621">
    <property type="term" value="F:diguanylate cyclase activity"/>
    <property type="evidence" value="ECO:0007669"/>
    <property type="project" value="UniProtKB-EC"/>
</dbReference>
<dbReference type="Pfam" id="PF00990">
    <property type="entry name" value="GGDEF"/>
    <property type="match status" value="1"/>
</dbReference>
<evidence type="ECO:0000256" key="4">
    <source>
        <dbReference type="ARBA" id="ARBA00022692"/>
    </source>
</evidence>